<feature type="repeat" description="PPR" evidence="3">
    <location>
        <begin position="78"/>
        <end position="112"/>
    </location>
</feature>
<evidence type="ECO:0000313" key="5">
    <source>
        <dbReference type="Proteomes" id="UP000797356"/>
    </source>
</evidence>
<dbReference type="GO" id="GO:0003729">
    <property type="term" value="F:mRNA binding"/>
    <property type="evidence" value="ECO:0007669"/>
    <property type="project" value="UniProtKB-ARBA"/>
</dbReference>
<dbReference type="GO" id="GO:0009451">
    <property type="term" value="P:RNA modification"/>
    <property type="evidence" value="ECO:0007669"/>
    <property type="project" value="InterPro"/>
</dbReference>
<dbReference type="Gene3D" id="1.25.40.10">
    <property type="entry name" value="Tetratricopeptide repeat domain"/>
    <property type="match status" value="3"/>
</dbReference>
<dbReference type="InterPro" id="IPR002885">
    <property type="entry name" value="PPR_rpt"/>
</dbReference>
<accession>A0A8K0IJX5</accession>
<dbReference type="EMBL" id="CM017880">
    <property type="protein sequence ID" value="KAG1360749.1"/>
    <property type="molecule type" value="Genomic_DNA"/>
</dbReference>
<name>A0A8K0IJX5_COCNU</name>
<comment type="caution">
    <text evidence="4">The sequence shown here is derived from an EMBL/GenBank/DDBJ whole genome shotgun (WGS) entry which is preliminary data.</text>
</comment>
<protein>
    <submittedName>
        <fullName evidence="4">Pentatricopeptide repeat-containing protein, chloroplastic</fullName>
    </submittedName>
</protein>
<feature type="repeat" description="PPR" evidence="3">
    <location>
        <begin position="308"/>
        <end position="342"/>
    </location>
</feature>
<comment type="similarity">
    <text evidence="1">Belongs to the PPR family. PCMP-H subfamily.</text>
</comment>
<dbReference type="NCBIfam" id="TIGR00756">
    <property type="entry name" value="PPR"/>
    <property type="match status" value="5"/>
</dbReference>
<proteinExistence type="inferred from homology"/>
<dbReference type="SUPFAM" id="SSF48452">
    <property type="entry name" value="TPR-like"/>
    <property type="match status" value="1"/>
</dbReference>
<feature type="repeat" description="PPR" evidence="3">
    <location>
        <begin position="409"/>
        <end position="443"/>
    </location>
</feature>
<feature type="repeat" description="PPR" evidence="3">
    <location>
        <begin position="246"/>
        <end position="280"/>
    </location>
</feature>
<dbReference type="PROSITE" id="PS51375">
    <property type="entry name" value="PPR"/>
    <property type="match status" value="5"/>
</dbReference>
<dbReference type="InterPro" id="IPR011990">
    <property type="entry name" value="TPR-like_helical_dom_sf"/>
</dbReference>
<evidence type="ECO:0000256" key="2">
    <source>
        <dbReference type="ARBA" id="ARBA00022737"/>
    </source>
</evidence>
<dbReference type="InterPro" id="IPR046848">
    <property type="entry name" value="E_motif"/>
</dbReference>
<keyword evidence="5" id="KW-1185">Reference proteome</keyword>
<sequence length="746" mass="83807">MLLLARSNLPPPDPAFALVPRCKTLRDVEQLHARLITSGFLRHSSLAAGVVIRLSSFSHPASHLLARRLFFSLPIPTDPFLWNALIKSASHGRDLNQAVLILALMLAAGIPADEFSFSLALKACSRASLLREGSQMHSFIRKTEFYSNLYLQNSLIGFYSRCGLYELARQVFDRIQHRDSVSWNSMIDGYVKSGRIGAAKELFDQMRNEDKNLVTWNSMLGGFVSESNEIGIDMARRLFDEMPERDLVSWNLMIDGYAKCGRMGDAEDLFEHMLDRDVISWANMISGYMGAGSVALARKLFDEMPERDVITWNIMMSGYVKNGNSVEALNLFSMMRLEGSVTPGRATLASVLSAISELGRIHDGIAIHEYIERNCLPLDGKLGVALIDMYSKCGRLEDALEVFDISGRSVDHWNAMICGLAVHGCGELALKLFWQMERCLVVPDDITFIGVLNACSHSGLVDEGLMCFEMMKRDYNLEPKVQHYGCMVDVLGRAGQLEEAMKLIENMPIEPNDVVWRSLLSACRNHRNVDMGQKVVKSIIEGGSCNSSSYVLLSNLYASIRMWGDVSKVRMMMKEKDLRKVPGCSWIELDGVIHEFVVRDNSHLESKEIYSLLERTFGIALAEAQLIEAVGTFRVTKVKTQPVEAARTSGTVPIRVQLEASILEDYDMKARVEAAASMAIDKFRMSEKYENEKDRFAIDVYDEGEHFARNGVAFRYPELDLNFLDEDLETTDAYMAKIPFDPKSTL</sequence>
<evidence type="ECO:0000256" key="3">
    <source>
        <dbReference type="PROSITE-ProRule" id="PRU00708"/>
    </source>
</evidence>
<evidence type="ECO:0000256" key="1">
    <source>
        <dbReference type="ARBA" id="ARBA00006643"/>
    </source>
</evidence>
<dbReference type="PANTHER" id="PTHR47926">
    <property type="entry name" value="PENTATRICOPEPTIDE REPEAT-CONTAINING PROTEIN"/>
    <property type="match status" value="1"/>
</dbReference>
<feature type="repeat" description="PPR" evidence="3">
    <location>
        <begin position="179"/>
        <end position="213"/>
    </location>
</feature>
<dbReference type="Proteomes" id="UP000797356">
    <property type="component" value="Chromosome 9"/>
</dbReference>
<reference evidence="4" key="1">
    <citation type="journal article" date="2017" name="Gigascience">
        <title>The genome draft of coconut (Cocos nucifera).</title>
        <authorList>
            <person name="Xiao Y."/>
            <person name="Xu P."/>
            <person name="Fan H."/>
            <person name="Baudouin L."/>
            <person name="Xia W."/>
            <person name="Bocs S."/>
            <person name="Xu J."/>
            <person name="Li Q."/>
            <person name="Guo A."/>
            <person name="Zhou L."/>
            <person name="Li J."/>
            <person name="Wu Y."/>
            <person name="Ma Z."/>
            <person name="Armero A."/>
            <person name="Issali A.E."/>
            <person name="Liu N."/>
            <person name="Peng M."/>
            <person name="Yang Y."/>
        </authorList>
    </citation>
    <scope>NUCLEOTIDE SEQUENCE</scope>
    <source>
        <tissue evidence="4">Spear leaf of Hainan Tall coconut</tissue>
    </source>
</reference>
<keyword evidence="2" id="KW-0677">Repeat</keyword>
<dbReference type="OrthoDB" id="772730at2759"/>
<dbReference type="Pfam" id="PF20431">
    <property type="entry name" value="E_motif"/>
    <property type="match status" value="1"/>
</dbReference>
<reference evidence="4" key="2">
    <citation type="submission" date="2019-07" db="EMBL/GenBank/DDBJ databases">
        <authorList>
            <person name="Yang Y."/>
            <person name="Bocs S."/>
            <person name="Baudouin L."/>
        </authorList>
    </citation>
    <scope>NUCLEOTIDE SEQUENCE</scope>
    <source>
        <tissue evidence="4">Spear leaf of Hainan Tall coconut</tissue>
    </source>
</reference>
<organism evidence="4 5">
    <name type="scientific">Cocos nucifera</name>
    <name type="common">Coconut palm</name>
    <dbReference type="NCBI Taxonomy" id="13894"/>
    <lineage>
        <taxon>Eukaryota</taxon>
        <taxon>Viridiplantae</taxon>
        <taxon>Streptophyta</taxon>
        <taxon>Embryophyta</taxon>
        <taxon>Tracheophyta</taxon>
        <taxon>Spermatophyta</taxon>
        <taxon>Magnoliopsida</taxon>
        <taxon>Liliopsida</taxon>
        <taxon>Arecaceae</taxon>
        <taxon>Arecoideae</taxon>
        <taxon>Cocoseae</taxon>
        <taxon>Attaleinae</taxon>
        <taxon>Cocos</taxon>
    </lineage>
</organism>
<dbReference type="Pfam" id="PF01535">
    <property type="entry name" value="PPR"/>
    <property type="match status" value="10"/>
</dbReference>
<gene>
    <name evidence="4" type="ORF">COCNU_09G002120</name>
</gene>
<dbReference type="PANTHER" id="PTHR47926:SF456">
    <property type="entry name" value="PENTATRICOPEPTIDE REPEAT-CONTAINING PROTEIN ELI1, CHLOROPLASTIC"/>
    <property type="match status" value="1"/>
</dbReference>
<dbReference type="InterPro" id="IPR046960">
    <property type="entry name" value="PPR_At4g14850-like_plant"/>
</dbReference>
<evidence type="ECO:0000313" key="4">
    <source>
        <dbReference type="EMBL" id="KAG1360749.1"/>
    </source>
</evidence>
<dbReference type="FunFam" id="1.25.40.10:FF:000690">
    <property type="entry name" value="Pentatricopeptide repeat-containing protein"/>
    <property type="match status" value="1"/>
</dbReference>
<dbReference type="AlphaFoldDB" id="A0A8K0IJX5"/>